<keyword evidence="3" id="KW-0240">DNA-directed RNA polymerase</keyword>
<dbReference type="AlphaFoldDB" id="A0A366XUX9"/>
<gene>
    <name evidence="3" type="ORF">DS031_14495</name>
</gene>
<protein>
    <submittedName>
        <fullName evidence="3">DNA-directed RNA polymerase subunit beta</fullName>
    </submittedName>
</protein>
<keyword evidence="2" id="KW-0812">Transmembrane</keyword>
<keyword evidence="2" id="KW-0472">Membrane</keyword>
<dbReference type="Proteomes" id="UP000253314">
    <property type="component" value="Unassembled WGS sequence"/>
</dbReference>
<accession>A0A366XUX9</accession>
<dbReference type="Pfam" id="PF11772">
    <property type="entry name" value="EpuA"/>
    <property type="match status" value="1"/>
</dbReference>
<reference evidence="3 4" key="1">
    <citation type="submission" date="2018-07" db="EMBL/GenBank/DDBJ databases">
        <title>Lottiidibacillus patelloidae gen. nov., sp. nov., isolated from the intestinal tract of a marine limpet and the reclassification of B. taeanensis BH030017T, B. algicola KMM 3737T and B. hwajinpoensis SW-72T as genus Lottiidibacillus.</title>
        <authorList>
            <person name="Liu R."/>
            <person name="Huang Z."/>
        </authorList>
    </citation>
    <scope>NUCLEOTIDE SEQUENCE [LARGE SCALE GENOMIC DNA]</scope>
    <source>
        <strain evidence="3 4">BH030017</strain>
    </source>
</reference>
<evidence type="ECO:0000256" key="1">
    <source>
        <dbReference type="SAM" id="MobiDB-lite"/>
    </source>
</evidence>
<keyword evidence="3" id="KW-0804">Transcription</keyword>
<evidence type="ECO:0000256" key="2">
    <source>
        <dbReference type="SAM" id="Phobius"/>
    </source>
</evidence>
<feature type="transmembrane region" description="Helical" evidence="2">
    <location>
        <begin position="47"/>
        <end position="73"/>
    </location>
</feature>
<feature type="region of interest" description="Disordered" evidence="1">
    <location>
        <begin position="1"/>
        <end position="22"/>
    </location>
</feature>
<comment type="caution">
    <text evidence="3">The sequence shown here is derived from an EMBL/GenBank/DDBJ whole genome shotgun (WGS) entry which is preliminary data.</text>
</comment>
<name>A0A366XUX9_9BACI</name>
<dbReference type="RefSeq" id="WP_113806789.1">
    <property type="nucleotide sequence ID" value="NZ_QOCW01000015.1"/>
</dbReference>
<organism evidence="3 4">
    <name type="scientific">Bacillus taeanensis</name>
    <dbReference type="NCBI Taxonomy" id="273032"/>
    <lineage>
        <taxon>Bacteria</taxon>
        <taxon>Bacillati</taxon>
        <taxon>Bacillota</taxon>
        <taxon>Bacilli</taxon>
        <taxon>Bacillales</taxon>
        <taxon>Bacillaceae</taxon>
        <taxon>Bacillus</taxon>
    </lineage>
</organism>
<evidence type="ECO:0000313" key="4">
    <source>
        <dbReference type="Proteomes" id="UP000253314"/>
    </source>
</evidence>
<keyword evidence="4" id="KW-1185">Reference proteome</keyword>
<keyword evidence="2" id="KW-1133">Transmembrane helix</keyword>
<dbReference type="OrthoDB" id="2300232at2"/>
<dbReference type="EMBL" id="QOCW01000015">
    <property type="protein sequence ID" value="RBW68945.1"/>
    <property type="molecule type" value="Genomic_DNA"/>
</dbReference>
<proteinExistence type="predicted"/>
<dbReference type="InterPro" id="IPR024596">
    <property type="entry name" value="RNApol_su_b/EpuA"/>
</dbReference>
<sequence length="99" mass="11634">MADRDHEEVTHQHQSEEVMEKEETNQVSKWKRFRLFLKAHKKRVFPIWLRLVLISFFLILSAVIGAMVGYGILGGGQPMEVFQLETWQHILDIVTKNNN</sequence>
<evidence type="ECO:0000313" key="3">
    <source>
        <dbReference type="EMBL" id="RBW68945.1"/>
    </source>
</evidence>
<dbReference type="GO" id="GO:0000428">
    <property type="term" value="C:DNA-directed RNA polymerase complex"/>
    <property type="evidence" value="ECO:0007669"/>
    <property type="project" value="UniProtKB-KW"/>
</dbReference>